<name>A0ACC0KVP9_CHOFU</name>
<protein>
    <submittedName>
        <fullName evidence="1">Uncharacterized protein</fullName>
    </submittedName>
</protein>
<keyword evidence="2" id="KW-1185">Reference proteome</keyword>
<dbReference type="Proteomes" id="UP001064048">
    <property type="component" value="Chromosome 2"/>
</dbReference>
<evidence type="ECO:0000313" key="2">
    <source>
        <dbReference type="Proteomes" id="UP001064048"/>
    </source>
</evidence>
<proteinExistence type="predicted"/>
<accession>A0ACC0KVP9</accession>
<sequence>MNKMTLKQKFGLRIKQEKKMNDFKYNVTKHVTENGNLILICPDITIESKVNWCKDSLNKRCIRCRSRGELGSCGDPLPFNVTDPDAEPGIHAVACPSGWCGKMIQGTTGAFRTDDYGSATERMCLQRPPSDYEERCAYTMWNYKKVYMCFCTGDLCNSGFRMSISYYSILAAVLVGLQIRELVFSVPAYLLGCRKHMRRPKLLKRAGLTGGRNRPSGQRDSGSGESTLYGDSGSTEFIDEGVARILLKGEQLINTKNRFVSRALISPPGRQRVPDAVGETPCWRVHADMRRELRAAYVCELYGENKQAGHKSIEQ</sequence>
<evidence type="ECO:0000313" key="1">
    <source>
        <dbReference type="EMBL" id="KAI8440378.1"/>
    </source>
</evidence>
<dbReference type="EMBL" id="CM046102">
    <property type="protein sequence ID" value="KAI8440378.1"/>
    <property type="molecule type" value="Genomic_DNA"/>
</dbReference>
<organism evidence="1 2">
    <name type="scientific">Choristoneura fumiferana</name>
    <name type="common">Spruce budworm moth</name>
    <name type="synonym">Archips fumiferana</name>
    <dbReference type="NCBI Taxonomy" id="7141"/>
    <lineage>
        <taxon>Eukaryota</taxon>
        <taxon>Metazoa</taxon>
        <taxon>Ecdysozoa</taxon>
        <taxon>Arthropoda</taxon>
        <taxon>Hexapoda</taxon>
        <taxon>Insecta</taxon>
        <taxon>Pterygota</taxon>
        <taxon>Neoptera</taxon>
        <taxon>Endopterygota</taxon>
        <taxon>Lepidoptera</taxon>
        <taxon>Glossata</taxon>
        <taxon>Ditrysia</taxon>
        <taxon>Tortricoidea</taxon>
        <taxon>Tortricidae</taxon>
        <taxon>Tortricinae</taxon>
        <taxon>Choristoneura</taxon>
    </lineage>
</organism>
<gene>
    <name evidence="1" type="ORF">MSG28_001707</name>
</gene>
<reference evidence="1 2" key="1">
    <citation type="journal article" date="2022" name="Genome Biol. Evol.">
        <title>The Spruce Budworm Genome: Reconstructing the Evolutionary History of Antifreeze Proteins.</title>
        <authorList>
            <person name="Beliveau C."/>
            <person name="Gagne P."/>
            <person name="Picq S."/>
            <person name="Vernygora O."/>
            <person name="Keeling C.I."/>
            <person name="Pinkney K."/>
            <person name="Doucet D."/>
            <person name="Wen F."/>
            <person name="Johnston J.S."/>
            <person name="Maaroufi H."/>
            <person name="Boyle B."/>
            <person name="Laroche J."/>
            <person name="Dewar K."/>
            <person name="Juretic N."/>
            <person name="Blackburn G."/>
            <person name="Nisole A."/>
            <person name="Brunet B."/>
            <person name="Brandao M."/>
            <person name="Lumley L."/>
            <person name="Duan J."/>
            <person name="Quan G."/>
            <person name="Lucarotti C.J."/>
            <person name="Roe A.D."/>
            <person name="Sperling F.A.H."/>
            <person name="Levesque R.C."/>
            <person name="Cusson M."/>
        </authorList>
    </citation>
    <scope>NUCLEOTIDE SEQUENCE [LARGE SCALE GENOMIC DNA]</scope>
    <source>
        <strain evidence="1">Glfc:IPQL:Cfum</strain>
    </source>
</reference>
<comment type="caution">
    <text evidence="1">The sequence shown here is derived from an EMBL/GenBank/DDBJ whole genome shotgun (WGS) entry which is preliminary data.</text>
</comment>